<evidence type="ECO:0000313" key="1">
    <source>
        <dbReference type="EMBL" id="KUJ13111.1"/>
    </source>
</evidence>
<accession>A0A194WYS0</accession>
<name>A0A194WYS0_MOLSC</name>
<dbReference type="EMBL" id="KQ947423">
    <property type="protein sequence ID" value="KUJ13111.1"/>
    <property type="molecule type" value="Genomic_DNA"/>
</dbReference>
<sequence length="292" mass="32956">MANGNNGAEGHEKVRVLLLFWEADDMNVKAELEPLKFFFAEECHYSVVEFMIPSIDAEGRLSDQIRETENFCMTEKAALIVVYCGHGSVDESKQYRISAFGRGSRHNGGNPWNSSPWLNWNSVQNWLQTINTDVLILIDSCYAAAAAAFDTGLKSLQRTEMIVACGYEAVTHSSMQHMSKKMTKYLRKSHPILGPMPSFTEVLVECLSSTLKTGDSFSVTRLHRDLIRHIVEQNFAQRRFGEATRTPIYIKIDEDNTRSSIKFNRGSVVLGPPVKPLKTLKDFEKPLESEQA</sequence>
<dbReference type="Proteomes" id="UP000070700">
    <property type="component" value="Unassembled WGS sequence"/>
</dbReference>
<dbReference type="InParanoid" id="A0A194WYS0"/>
<proteinExistence type="predicted"/>
<protein>
    <submittedName>
        <fullName evidence="1">Uncharacterized protein</fullName>
    </submittedName>
</protein>
<dbReference type="AlphaFoldDB" id="A0A194WYS0"/>
<dbReference type="GeneID" id="28830046"/>
<keyword evidence="2" id="KW-1185">Reference proteome</keyword>
<dbReference type="KEGG" id="psco:LY89DRAFT_738003"/>
<dbReference type="OrthoDB" id="4760831at2759"/>
<organism evidence="1 2">
    <name type="scientific">Mollisia scopiformis</name>
    <name type="common">Conifer needle endophyte fungus</name>
    <name type="synonym">Phialocephala scopiformis</name>
    <dbReference type="NCBI Taxonomy" id="149040"/>
    <lineage>
        <taxon>Eukaryota</taxon>
        <taxon>Fungi</taxon>
        <taxon>Dikarya</taxon>
        <taxon>Ascomycota</taxon>
        <taxon>Pezizomycotina</taxon>
        <taxon>Leotiomycetes</taxon>
        <taxon>Helotiales</taxon>
        <taxon>Mollisiaceae</taxon>
        <taxon>Mollisia</taxon>
    </lineage>
</organism>
<dbReference type="RefSeq" id="XP_018067466.1">
    <property type="nucleotide sequence ID" value="XM_018220320.1"/>
</dbReference>
<evidence type="ECO:0000313" key="2">
    <source>
        <dbReference type="Proteomes" id="UP000070700"/>
    </source>
</evidence>
<reference evidence="1 2" key="1">
    <citation type="submission" date="2015-10" db="EMBL/GenBank/DDBJ databases">
        <title>Full genome of DAOMC 229536 Phialocephala scopiformis, a fungal endophyte of spruce producing the potent anti-insectan compound rugulosin.</title>
        <authorList>
            <consortium name="DOE Joint Genome Institute"/>
            <person name="Walker A.K."/>
            <person name="Frasz S.L."/>
            <person name="Seifert K.A."/>
            <person name="Miller J.D."/>
            <person name="Mondo S.J."/>
            <person name="Labutti K."/>
            <person name="Lipzen A."/>
            <person name="Dockter R."/>
            <person name="Kennedy M."/>
            <person name="Grigoriev I.V."/>
            <person name="Spatafora J.W."/>
        </authorList>
    </citation>
    <scope>NUCLEOTIDE SEQUENCE [LARGE SCALE GENOMIC DNA]</scope>
    <source>
        <strain evidence="1 2">CBS 120377</strain>
    </source>
</reference>
<gene>
    <name evidence="1" type="ORF">LY89DRAFT_738003</name>
</gene>